<proteinExistence type="predicted"/>
<evidence type="ECO:0000313" key="2">
    <source>
        <dbReference type="EMBL" id="MBP1039876.1"/>
    </source>
</evidence>
<keyword evidence="1" id="KW-0472">Membrane</keyword>
<dbReference type="PANTHER" id="PTHR35792:SF1">
    <property type="entry name" value="SLL0268 PROTEIN"/>
    <property type="match status" value="1"/>
</dbReference>
<evidence type="ECO:0000313" key="3">
    <source>
        <dbReference type="Proteomes" id="UP000674938"/>
    </source>
</evidence>
<name>A0A940PAJ0_9ENTE</name>
<sequence>MIGKFIKGLAFGAVVGGVAGLLLAPRSGNETRRKLIDEVDEATDLTYDLSDSLKAFQDSLITLKSTAVEVLPTFKEETQKSVASYKFKAEPRLAEITKQMEQINQHLGKNTDNHNL</sequence>
<dbReference type="InterPro" id="IPR052928">
    <property type="entry name" value="Desiccation-related_membrane"/>
</dbReference>
<dbReference type="Pfam" id="PF12732">
    <property type="entry name" value="YtxH"/>
    <property type="match status" value="1"/>
</dbReference>
<keyword evidence="1" id="KW-1133">Transmembrane helix</keyword>
<dbReference type="EMBL" id="JAEEGA010000001">
    <property type="protein sequence ID" value="MBP1039876.1"/>
    <property type="molecule type" value="Genomic_DNA"/>
</dbReference>
<dbReference type="AlphaFoldDB" id="A0A940PAJ0"/>
<dbReference type="PANTHER" id="PTHR35792">
    <property type="entry name" value="GENERAL STRESS PROTEIN"/>
    <property type="match status" value="1"/>
</dbReference>
<gene>
    <name evidence="2" type="ORF">I6N95_02515</name>
</gene>
<accession>A0A940PAJ0</accession>
<feature type="transmembrane region" description="Helical" evidence="1">
    <location>
        <begin position="6"/>
        <end position="24"/>
    </location>
</feature>
<dbReference type="Proteomes" id="UP000674938">
    <property type="component" value="Unassembled WGS sequence"/>
</dbReference>
<dbReference type="RefSeq" id="WP_209524757.1">
    <property type="nucleotide sequence ID" value="NZ_JAEEGA010000001.1"/>
</dbReference>
<protein>
    <submittedName>
        <fullName evidence="2">YtxH domain-containing protein</fullName>
    </submittedName>
</protein>
<keyword evidence="1" id="KW-0812">Transmembrane</keyword>
<organism evidence="2 3">
    <name type="scientific">Vagococcus allomyrinae</name>
    <dbReference type="NCBI Taxonomy" id="2794353"/>
    <lineage>
        <taxon>Bacteria</taxon>
        <taxon>Bacillati</taxon>
        <taxon>Bacillota</taxon>
        <taxon>Bacilli</taxon>
        <taxon>Lactobacillales</taxon>
        <taxon>Enterococcaceae</taxon>
        <taxon>Vagococcus</taxon>
    </lineage>
</organism>
<reference evidence="2" key="1">
    <citation type="submission" date="2020-12" db="EMBL/GenBank/DDBJ databases">
        <title>Vagococcus allomyrinae sp. nov. and Enterococcus lavae sp. nov., isolated from the larvae of Allomyrina dichotoma.</title>
        <authorList>
            <person name="Lee S.D."/>
        </authorList>
    </citation>
    <scope>NUCLEOTIDE SEQUENCE</scope>
    <source>
        <strain evidence="2">BWB3-3</strain>
    </source>
</reference>
<keyword evidence="3" id="KW-1185">Reference proteome</keyword>
<dbReference type="InterPro" id="IPR024623">
    <property type="entry name" value="YtxH"/>
</dbReference>
<comment type="caution">
    <text evidence="2">The sequence shown here is derived from an EMBL/GenBank/DDBJ whole genome shotgun (WGS) entry which is preliminary data.</text>
</comment>
<evidence type="ECO:0000256" key="1">
    <source>
        <dbReference type="SAM" id="Phobius"/>
    </source>
</evidence>